<accession>A0ABV3LXH6</accession>
<evidence type="ECO:0000313" key="2">
    <source>
        <dbReference type="EMBL" id="MEW2364122.1"/>
    </source>
</evidence>
<sequence>MRRSLVSACAVVFTFAAAVPAAAGGGAQAPRAAECGSHKAAWAGTYKDGTQRGTFEFRKNGTATLTARSGAARPFTFRVVKYAKDDWRARLSLADDGRHLADLVPRCNSRRAPALVTKFDMLGRADFVRV</sequence>
<keyword evidence="1" id="KW-0732">Signal</keyword>
<proteinExistence type="predicted"/>
<dbReference type="RefSeq" id="WP_359779965.1">
    <property type="nucleotide sequence ID" value="NZ_JBEYRR010000007.1"/>
</dbReference>
<feature type="signal peptide" evidence="1">
    <location>
        <begin position="1"/>
        <end position="23"/>
    </location>
</feature>
<dbReference type="Proteomes" id="UP001553843">
    <property type="component" value="Unassembled WGS sequence"/>
</dbReference>
<name>A0ABV3LXH6_9ACTN</name>
<evidence type="ECO:0000256" key="1">
    <source>
        <dbReference type="SAM" id="SignalP"/>
    </source>
</evidence>
<feature type="chain" id="PRO_5046475581" description="Secreted protein" evidence="1">
    <location>
        <begin position="24"/>
        <end position="130"/>
    </location>
</feature>
<evidence type="ECO:0008006" key="4">
    <source>
        <dbReference type="Google" id="ProtNLM"/>
    </source>
</evidence>
<organism evidence="2 3">
    <name type="scientific">Streptomyces huasconensis</name>
    <dbReference type="NCBI Taxonomy" id="1854574"/>
    <lineage>
        <taxon>Bacteria</taxon>
        <taxon>Bacillati</taxon>
        <taxon>Actinomycetota</taxon>
        <taxon>Actinomycetes</taxon>
        <taxon>Kitasatosporales</taxon>
        <taxon>Streptomycetaceae</taxon>
        <taxon>Streptomyces</taxon>
    </lineage>
</organism>
<comment type="caution">
    <text evidence="2">The sequence shown here is derived from an EMBL/GenBank/DDBJ whole genome shotgun (WGS) entry which is preliminary data.</text>
</comment>
<evidence type="ECO:0000313" key="3">
    <source>
        <dbReference type="Proteomes" id="UP001553843"/>
    </source>
</evidence>
<reference evidence="2 3" key="1">
    <citation type="submission" date="2024-06" db="EMBL/GenBank/DDBJ databases">
        <title>The Natural Products Discovery Center: Release of the First 8490 Sequenced Strains for Exploring Actinobacteria Biosynthetic Diversity.</title>
        <authorList>
            <person name="Kalkreuter E."/>
            <person name="Kautsar S.A."/>
            <person name="Yang D."/>
            <person name="Bader C.D."/>
            <person name="Teijaro C.N."/>
            <person name="Fluegel L."/>
            <person name="Davis C.M."/>
            <person name="Simpson J.R."/>
            <person name="Lauterbach L."/>
            <person name="Steele A.D."/>
            <person name="Gui C."/>
            <person name="Meng S."/>
            <person name="Li G."/>
            <person name="Viehrig K."/>
            <person name="Ye F."/>
            <person name="Su P."/>
            <person name="Kiefer A.F."/>
            <person name="Nichols A."/>
            <person name="Cepeda A.J."/>
            <person name="Yan W."/>
            <person name="Fan B."/>
            <person name="Jiang Y."/>
            <person name="Adhikari A."/>
            <person name="Zheng C.-J."/>
            <person name="Schuster L."/>
            <person name="Cowan T.M."/>
            <person name="Smanski M.J."/>
            <person name="Chevrette M.G."/>
            <person name="De Carvalho L.P.S."/>
            <person name="Shen B."/>
        </authorList>
    </citation>
    <scope>NUCLEOTIDE SEQUENCE [LARGE SCALE GENOMIC DNA]</scope>
    <source>
        <strain evidence="2 3">NPDC047833</strain>
    </source>
</reference>
<keyword evidence="3" id="KW-1185">Reference proteome</keyword>
<gene>
    <name evidence="2" type="ORF">AB0887_19555</name>
</gene>
<protein>
    <recommendedName>
        <fullName evidence="4">Secreted protein</fullName>
    </recommendedName>
</protein>
<dbReference type="EMBL" id="JBEYRS010000007">
    <property type="protein sequence ID" value="MEW2364122.1"/>
    <property type="molecule type" value="Genomic_DNA"/>
</dbReference>